<dbReference type="PANTHER" id="PTHR46622:SF1">
    <property type="entry name" value="DNA-DEPENDENT METALLOPROTEASE WSS1"/>
    <property type="match status" value="1"/>
</dbReference>
<name>A0A6V7SFZ1_PLAVN</name>
<protein>
    <submittedName>
        <fullName evidence="2">Metallopeptidase, putative</fullName>
    </submittedName>
</protein>
<dbReference type="Gene3D" id="3.30.2010.10">
    <property type="entry name" value="Metalloproteases ('zincins'), catalytic domain"/>
    <property type="match status" value="1"/>
</dbReference>
<evidence type="ECO:0000313" key="3">
    <source>
        <dbReference type="Proteomes" id="UP000515550"/>
    </source>
</evidence>
<sequence length="345" mass="39797">MSIKNLDDIKYKIHRVQVLNDNDEKAKAILNKAAEKVQPIMKKRRFLVELLSEFLPKNPNLLGLNIIGKSEIKIRLRKKPGGEIFHFNDIMGTLLHELVHLVHRRHDKNFYALLDKLVFEYNELYIYNNINITYENNKNKSLDNNINENSDSYKNNLIILIDDDCKIENSKKSSLCGSQPKLMAAQAAERRLINNFINNDGEIINISLESCLTEKQRENLIKRKKEYDDKTCLINNDVIIIDSMSTIPKNKKRKNLMELENINYKKNNGDNSICNNNDCLEIINSNQLNTESKKTLKSCSKNLIITIPECISIISDNTTHIKTQKNNVEYILDDNTNTNANSASK</sequence>
<dbReference type="InterPro" id="IPR013536">
    <property type="entry name" value="WLM_dom"/>
</dbReference>
<evidence type="ECO:0000313" key="2">
    <source>
        <dbReference type="EMBL" id="CAD2098018.1"/>
    </source>
</evidence>
<dbReference type="GO" id="GO:0006281">
    <property type="term" value="P:DNA repair"/>
    <property type="evidence" value="ECO:0007669"/>
    <property type="project" value="TreeGrafter"/>
</dbReference>
<dbReference type="AlphaFoldDB" id="A0A6V7SFZ1"/>
<dbReference type="Pfam" id="PF08325">
    <property type="entry name" value="WLM"/>
    <property type="match status" value="1"/>
</dbReference>
<dbReference type="InterPro" id="IPR053000">
    <property type="entry name" value="WSS1-like_metalloprotease"/>
</dbReference>
<gene>
    <name evidence="2" type="ORF">PVBDA_1201000</name>
</gene>
<dbReference type="GO" id="GO:0008237">
    <property type="term" value="F:metallopeptidase activity"/>
    <property type="evidence" value="ECO:0007669"/>
    <property type="project" value="TreeGrafter"/>
</dbReference>
<proteinExistence type="predicted"/>
<evidence type="ECO:0000259" key="1">
    <source>
        <dbReference type="PROSITE" id="PS51397"/>
    </source>
</evidence>
<dbReference type="PROSITE" id="PS51397">
    <property type="entry name" value="WLM"/>
    <property type="match status" value="1"/>
</dbReference>
<reference evidence="2 3" key="1">
    <citation type="submission" date="2020-08" db="EMBL/GenBank/DDBJ databases">
        <authorList>
            <person name="Ramaprasad A."/>
        </authorList>
    </citation>
    <scope>NUCLEOTIDE SEQUENCE [LARGE SCALE GENOMIC DNA]</scope>
</reference>
<dbReference type="GO" id="GO:0005634">
    <property type="term" value="C:nucleus"/>
    <property type="evidence" value="ECO:0007669"/>
    <property type="project" value="TreeGrafter"/>
</dbReference>
<feature type="domain" description="WLM" evidence="1">
    <location>
        <begin position="1"/>
        <end position="193"/>
    </location>
</feature>
<dbReference type="VEuPathDB" id="PlasmoDB:PVBDA_1201000"/>
<dbReference type="EMBL" id="LR865390">
    <property type="protein sequence ID" value="CAD2098018.1"/>
    <property type="molecule type" value="Genomic_DNA"/>
</dbReference>
<organism evidence="2 3">
    <name type="scientific">Plasmodium vinckei brucechwatti</name>
    <dbReference type="NCBI Taxonomy" id="119398"/>
    <lineage>
        <taxon>Eukaryota</taxon>
        <taxon>Sar</taxon>
        <taxon>Alveolata</taxon>
        <taxon>Apicomplexa</taxon>
        <taxon>Aconoidasida</taxon>
        <taxon>Haemosporida</taxon>
        <taxon>Plasmodiidae</taxon>
        <taxon>Plasmodium</taxon>
        <taxon>Plasmodium (Vinckeia)</taxon>
    </lineage>
</organism>
<dbReference type="PANTHER" id="PTHR46622">
    <property type="entry name" value="DNA-DEPENDENT METALLOPROTEASE WSS1"/>
    <property type="match status" value="1"/>
</dbReference>
<dbReference type="Proteomes" id="UP000515550">
    <property type="component" value="Chromosome PVBDA_12"/>
</dbReference>
<accession>A0A6V7SFZ1</accession>